<evidence type="ECO:0000313" key="1">
    <source>
        <dbReference type="EMBL" id="MED6253030.1"/>
    </source>
</evidence>
<proteinExistence type="predicted"/>
<evidence type="ECO:0000313" key="2">
    <source>
        <dbReference type="Proteomes" id="UP001345963"/>
    </source>
</evidence>
<dbReference type="EMBL" id="JAHUTI010063501">
    <property type="protein sequence ID" value="MED6253030.1"/>
    <property type="molecule type" value="Genomic_DNA"/>
</dbReference>
<organism evidence="1 2">
    <name type="scientific">Ataeniobius toweri</name>
    <dbReference type="NCBI Taxonomy" id="208326"/>
    <lineage>
        <taxon>Eukaryota</taxon>
        <taxon>Metazoa</taxon>
        <taxon>Chordata</taxon>
        <taxon>Craniata</taxon>
        <taxon>Vertebrata</taxon>
        <taxon>Euteleostomi</taxon>
        <taxon>Actinopterygii</taxon>
        <taxon>Neopterygii</taxon>
        <taxon>Teleostei</taxon>
        <taxon>Neoteleostei</taxon>
        <taxon>Acanthomorphata</taxon>
        <taxon>Ovalentaria</taxon>
        <taxon>Atherinomorphae</taxon>
        <taxon>Cyprinodontiformes</taxon>
        <taxon>Goodeidae</taxon>
        <taxon>Ataeniobius</taxon>
    </lineage>
</organism>
<protein>
    <submittedName>
        <fullName evidence="1">Uncharacterized protein</fullName>
    </submittedName>
</protein>
<comment type="caution">
    <text evidence="1">The sequence shown here is derived from an EMBL/GenBank/DDBJ whole genome shotgun (WGS) entry which is preliminary data.</text>
</comment>
<sequence length="108" mass="12840">MTELFTLSLRLSPAILRRKFISTVCIQDLILSVMIYILRPIGEGRNVDRTVNQELYFLSQLFLHHNRLKQLPFYCRRIPNMNVHLPLHPTITRTRNQSRISSRPWMHG</sequence>
<dbReference type="Proteomes" id="UP001345963">
    <property type="component" value="Unassembled WGS sequence"/>
</dbReference>
<name>A0ABU7BTY6_9TELE</name>
<gene>
    <name evidence="1" type="ORF">ATANTOWER_021039</name>
</gene>
<accession>A0ABU7BTY6</accession>
<keyword evidence="2" id="KW-1185">Reference proteome</keyword>
<reference evidence="1 2" key="1">
    <citation type="submission" date="2021-07" db="EMBL/GenBank/DDBJ databases">
        <authorList>
            <person name="Palmer J.M."/>
        </authorList>
    </citation>
    <scope>NUCLEOTIDE SEQUENCE [LARGE SCALE GENOMIC DNA]</scope>
    <source>
        <strain evidence="1 2">AT_MEX2019</strain>
        <tissue evidence="1">Muscle</tissue>
    </source>
</reference>